<dbReference type="FunCoup" id="B3RVY6">
    <property type="interactions" value="600"/>
</dbReference>
<evidence type="ECO:0000259" key="3">
    <source>
        <dbReference type="Pfam" id="PF22956"/>
    </source>
</evidence>
<dbReference type="PROSITE" id="PS50077">
    <property type="entry name" value="HEAT_REPEAT"/>
    <property type="match status" value="4"/>
</dbReference>
<dbReference type="InterPro" id="IPR055231">
    <property type="entry name" value="2AA_helical"/>
</dbReference>
<feature type="repeat" description="HEAT" evidence="2">
    <location>
        <begin position="548"/>
        <end position="586"/>
    </location>
</feature>
<evidence type="ECO:0000256" key="2">
    <source>
        <dbReference type="PROSITE-ProRule" id="PRU00103"/>
    </source>
</evidence>
<organism evidence="4 5">
    <name type="scientific">Trichoplax adhaerens</name>
    <name type="common">Trichoplax reptans</name>
    <dbReference type="NCBI Taxonomy" id="10228"/>
    <lineage>
        <taxon>Eukaryota</taxon>
        <taxon>Metazoa</taxon>
        <taxon>Placozoa</taxon>
        <taxon>Uniplacotomia</taxon>
        <taxon>Trichoplacea</taxon>
        <taxon>Trichoplacidae</taxon>
        <taxon>Trichoplax</taxon>
    </lineage>
</organism>
<dbReference type="EMBL" id="DS985244">
    <property type="protein sequence ID" value="EDV25579.1"/>
    <property type="molecule type" value="Genomic_DNA"/>
</dbReference>
<dbReference type="STRING" id="10228.B3RVY6"/>
<dbReference type="Pfam" id="PF22956">
    <property type="entry name" value="VPS15-like_hel"/>
    <property type="match status" value="1"/>
</dbReference>
<proteinExistence type="predicted"/>
<accession>B3RVY6</accession>
<dbReference type="InterPro" id="IPR016024">
    <property type="entry name" value="ARM-type_fold"/>
</dbReference>
<dbReference type="CTD" id="6752825"/>
<protein>
    <recommendedName>
        <fullName evidence="3">Phosphatase 2A Regulatory Subunit A helical domain-containing protein</fullName>
    </recommendedName>
</protein>
<keyword evidence="1" id="KW-0677">Repeat</keyword>
<dbReference type="SUPFAM" id="SSF48371">
    <property type="entry name" value="ARM repeat"/>
    <property type="match status" value="1"/>
</dbReference>
<dbReference type="OrthoDB" id="340346at2759"/>
<gene>
    <name evidence="4" type="ORF">TRIADDRAFT_55822</name>
</gene>
<feature type="domain" description="Phosphatase 2A Regulatory Subunit A helical" evidence="3">
    <location>
        <begin position="205"/>
        <end position="315"/>
    </location>
</feature>
<dbReference type="RefSeq" id="XP_002111612.1">
    <property type="nucleotide sequence ID" value="XM_002111576.1"/>
</dbReference>
<name>B3RVY6_TRIAD</name>
<dbReference type="Gene3D" id="1.25.10.10">
    <property type="entry name" value="Leucine-rich Repeat Variant"/>
    <property type="match status" value="2"/>
</dbReference>
<dbReference type="PANTHER" id="PTHR10648:SF1">
    <property type="entry name" value="SERINE_THREONINE-PROTEIN PHOSPHATASE 4 REGULATORY SUBUNIT 1"/>
    <property type="match status" value="1"/>
</dbReference>
<evidence type="ECO:0000256" key="1">
    <source>
        <dbReference type="ARBA" id="ARBA00022737"/>
    </source>
</evidence>
<dbReference type="InterPro" id="IPR051023">
    <property type="entry name" value="PP2A_Regulatory_Subunit_A"/>
</dbReference>
<dbReference type="InterPro" id="IPR011989">
    <property type="entry name" value="ARM-like"/>
</dbReference>
<feature type="repeat" description="HEAT" evidence="2">
    <location>
        <begin position="211"/>
        <end position="248"/>
    </location>
</feature>
<evidence type="ECO:0000313" key="5">
    <source>
        <dbReference type="Proteomes" id="UP000009022"/>
    </source>
</evidence>
<dbReference type="OMA" id="FRFCELC"/>
<dbReference type="PhylomeDB" id="B3RVY6"/>
<dbReference type="InterPro" id="IPR021133">
    <property type="entry name" value="HEAT_type_2"/>
</dbReference>
<dbReference type="eggNOG" id="KOG0211">
    <property type="taxonomic scope" value="Eukaryota"/>
</dbReference>
<dbReference type="InParanoid" id="B3RVY6"/>
<dbReference type="PANTHER" id="PTHR10648">
    <property type="entry name" value="SERINE/THREONINE-PROTEIN PHOSPHATASE PP2A 65 KDA REGULATORY SUBUNIT"/>
    <property type="match status" value="1"/>
</dbReference>
<keyword evidence="5" id="KW-1185">Reference proteome</keyword>
<sequence>MDINDPDFNLMTRTSTEAATSTAAWFNSTYSYHSDHDGSNYWPMERDEFTQAASVDEEERYVHPGESRDLWDIIKSSLNFQELNQVLESLDLLMEEASPNLRAEMMEQIPQVANYLVQDCQMPTAMSDYLLPIVLKSLMDPYIEVRKISQATLIVMLMKNLISQEDIEDQICQVLFEMSHPDCSDENRCESVCIMARMAQQIEEEIAQRSILPRFEQLCKDEFSQMRKACAENIGDICNAIGSSKTEEILLPIFIKLSRDEIWGVRKACADNIMAVSFAVSLHLRHSVLAAIAIDLLQDKSKWVRMGAYKSLGQFIFSFVDSEDNTITNNNSDTTDLARKILPDLDLQNHQFIGGIATIDPIDTGSITGALAGQLPFPWQDGNNQFTTRTLGNFTHKSVDDIVNQLASMTVDNNGDINNLPYPVKKNRSRASSLNSSISASPILFSTKSVNNGDQAIEQDLIPQTLLDNYLAMVNPEVIEKVDVQLPYFCAYNLPAVTLALGRRYWHYLKRVYASLAINPQVKVRRTLAHSFIDMALILGMDITTKDLVPVFHEFMQDSKEEVRMGILKHLHQFIQLLPYQIQIQYLPLLKEFIPSYSSSNWRMRFDYIQQLILLSEIYPPAELYTFFCPVALNLAADSVASVRKKANVLICDLMKRFREFSDLTLWDSFCQEIVTIFSNHPHWLRRQEYTHLCQSLLENQSETPEDFAVRFLPSLLELATDKVPNVRLGVARTLSQTISKIGKAFFHDITLCLLHNFNPIV</sequence>
<dbReference type="GO" id="GO:0019888">
    <property type="term" value="F:protein phosphatase regulator activity"/>
    <property type="evidence" value="ECO:0000318"/>
    <property type="project" value="GO_Central"/>
</dbReference>
<evidence type="ECO:0000313" key="4">
    <source>
        <dbReference type="EMBL" id="EDV25579.1"/>
    </source>
</evidence>
<dbReference type="HOGENOM" id="CLU_009128_1_1_1"/>
<feature type="repeat" description="HEAT" evidence="2">
    <location>
        <begin position="250"/>
        <end position="287"/>
    </location>
</feature>
<dbReference type="KEGG" id="tad:TRIADDRAFT_55822"/>
<feature type="repeat" description="HEAT" evidence="2">
    <location>
        <begin position="712"/>
        <end position="749"/>
    </location>
</feature>
<dbReference type="GeneID" id="6752825"/>
<dbReference type="AlphaFoldDB" id="B3RVY6"/>
<dbReference type="Proteomes" id="UP000009022">
    <property type="component" value="Unassembled WGS sequence"/>
</dbReference>
<dbReference type="GO" id="GO:0005737">
    <property type="term" value="C:cytoplasm"/>
    <property type="evidence" value="ECO:0000318"/>
    <property type="project" value="GO_Central"/>
</dbReference>
<reference evidence="4 5" key="1">
    <citation type="journal article" date="2008" name="Nature">
        <title>The Trichoplax genome and the nature of placozoans.</title>
        <authorList>
            <person name="Srivastava M."/>
            <person name="Begovic E."/>
            <person name="Chapman J."/>
            <person name="Putnam N.H."/>
            <person name="Hellsten U."/>
            <person name="Kawashima T."/>
            <person name="Kuo A."/>
            <person name="Mitros T."/>
            <person name="Salamov A."/>
            <person name="Carpenter M.L."/>
            <person name="Signorovitch A.Y."/>
            <person name="Moreno M.A."/>
            <person name="Kamm K."/>
            <person name="Grimwood J."/>
            <person name="Schmutz J."/>
            <person name="Shapiro H."/>
            <person name="Grigoriev I.V."/>
            <person name="Buss L.W."/>
            <person name="Schierwater B."/>
            <person name="Dellaporta S.L."/>
            <person name="Rokhsar D.S."/>
        </authorList>
    </citation>
    <scope>NUCLEOTIDE SEQUENCE [LARGE SCALE GENOMIC DNA]</scope>
    <source>
        <strain evidence="4 5">Grell-BS-1999</strain>
    </source>
</reference>